<organism evidence="1 2">
    <name type="scientific">Aristaeella hokkaidonensis</name>
    <dbReference type="NCBI Taxonomy" id="3046382"/>
    <lineage>
        <taxon>Bacteria</taxon>
        <taxon>Bacillati</taxon>
        <taxon>Bacillota</taxon>
        <taxon>Clostridia</taxon>
        <taxon>Eubacteriales</taxon>
        <taxon>Aristaeellaceae</taxon>
        <taxon>Aristaeella</taxon>
    </lineage>
</organism>
<evidence type="ECO:0000313" key="1">
    <source>
        <dbReference type="EMBL" id="QUC67729.1"/>
    </source>
</evidence>
<evidence type="ECO:0000313" key="2">
    <source>
        <dbReference type="Proteomes" id="UP000682782"/>
    </source>
</evidence>
<proteinExistence type="predicted"/>
<gene>
    <name evidence="1" type="ORF">JYE49_03220</name>
</gene>
<name>A0AC61N831_9FIRM</name>
<dbReference type="Proteomes" id="UP000682782">
    <property type="component" value="Chromosome"/>
</dbReference>
<sequence length="153" mass="17427">MIVLVLAVVIGVGWLYLNARIDIRFDSCVANDGITQSEVFYNVKNKLKNDTFVGTRFTNEELGEADQYQFLTYTIHVNNHSFLQAEVIEIRITPMQGDVLQIGEETPHDLPSGRQTDLSATILTDRSMHSVREATVTWYFWGLPFTEKLTLGR</sequence>
<accession>A0AC61N831</accession>
<protein>
    <submittedName>
        <fullName evidence="1">Uncharacterized protein</fullName>
    </submittedName>
</protein>
<keyword evidence="2" id="KW-1185">Reference proteome</keyword>
<reference evidence="1" key="1">
    <citation type="submission" date="2021-01" db="EMBL/GenBank/DDBJ databases">
        <title>Complete genome sequence of Clostridiales bacterium R-7.</title>
        <authorList>
            <person name="Mahoney-Kurpe S.C."/>
            <person name="Palevich N."/>
            <person name="Koike S."/>
            <person name="Moon C.D."/>
            <person name="Attwood G.T."/>
        </authorList>
    </citation>
    <scope>NUCLEOTIDE SEQUENCE</scope>
    <source>
        <strain evidence="1">R-7</strain>
    </source>
</reference>
<dbReference type="EMBL" id="CP068393">
    <property type="protein sequence ID" value="QUC67729.1"/>
    <property type="molecule type" value="Genomic_DNA"/>
</dbReference>